<sequence length="371" mass="39295">MLGHHGHGFGQRLVRGDGEERVSLDTQDVADFHGEVLGVVGFGTQETVLLRQYSPHPARVHPEETCVMPMRFMLAGRQLHADQTPGAAPDSRCVVFVHGALNDRSVWTHAARWCRTQGLGVLVPDLPGHGLSEGPPDADIGAMADTLLALLRSAGLRRTVLVGHSMGSLIALEVAARLAGPDKAPQDPQISDLVLVGTAFPMRVAPVLLQQAAEAPLQAIELIASLSHAGPSDGRAERQAASRARMQRVLAGCDARLLPEGRRTLLELDLAACDRHDSALAAARLLTEAGGPPRCHLICGELDQMTPVRRTAALRDALQAEQQTLPQAGHAMMEDDPEGFVAALQAVLQAEATARPVRPSPADAPSSPDAG</sequence>
<dbReference type="SUPFAM" id="SSF53474">
    <property type="entry name" value="alpha/beta-Hydrolases"/>
    <property type="match status" value="1"/>
</dbReference>
<dbReference type="PANTHER" id="PTHR43194">
    <property type="entry name" value="HYDROLASE ALPHA/BETA FOLD FAMILY"/>
    <property type="match status" value="1"/>
</dbReference>
<dbReference type="AlphaFoldDB" id="A0A5C1Q2C0"/>
<accession>A0A5C1Q2C0</accession>
<dbReference type="InterPro" id="IPR000073">
    <property type="entry name" value="AB_hydrolase_1"/>
</dbReference>
<dbReference type="EMBL" id="CP035708">
    <property type="protein sequence ID" value="QEN01210.1"/>
    <property type="molecule type" value="Genomic_DNA"/>
</dbReference>
<dbReference type="Pfam" id="PF12697">
    <property type="entry name" value="Abhydrolase_6"/>
    <property type="match status" value="1"/>
</dbReference>
<keyword evidence="3" id="KW-0378">Hydrolase</keyword>
<reference evidence="3 4" key="1">
    <citation type="submission" date="2019-02" db="EMBL/GenBank/DDBJ databases">
        <title>Complete Genome Sequence and Methylome Analysis of Sphaerotilus natans subsp. sulfidivorans D-507.</title>
        <authorList>
            <person name="Fomenkov A."/>
            <person name="Gridneva E."/>
            <person name="Smolyakov D."/>
            <person name="Dubinina G."/>
            <person name="Vincze T."/>
            <person name="Grabovich M."/>
            <person name="Roberts R.J."/>
        </authorList>
    </citation>
    <scope>NUCLEOTIDE SEQUENCE [LARGE SCALE GENOMIC DNA]</scope>
    <source>
        <strain evidence="3 4">D-507</strain>
    </source>
</reference>
<evidence type="ECO:0000256" key="1">
    <source>
        <dbReference type="SAM" id="MobiDB-lite"/>
    </source>
</evidence>
<name>A0A5C1Q2C0_9BURK</name>
<dbReference type="PANTHER" id="PTHR43194:SF2">
    <property type="entry name" value="PEROXISOMAL MEMBRANE PROTEIN LPX1"/>
    <property type="match status" value="1"/>
</dbReference>
<dbReference type="GO" id="GO:0016787">
    <property type="term" value="F:hydrolase activity"/>
    <property type="evidence" value="ECO:0007669"/>
    <property type="project" value="UniProtKB-KW"/>
</dbReference>
<organism evidence="3 4">
    <name type="scientific">Sphaerotilus sulfidivorans</name>
    <dbReference type="NCBI Taxonomy" id="639200"/>
    <lineage>
        <taxon>Bacteria</taxon>
        <taxon>Pseudomonadati</taxon>
        <taxon>Pseudomonadota</taxon>
        <taxon>Betaproteobacteria</taxon>
        <taxon>Burkholderiales</taxon>
        <taxon>Sphaerotilaceae</taxon>
        <taxon>Sphaerotilus</taxon>
    </lineage>
</organism>
<dbReference type="Gene3D" id="3.40.50.1820">
    <property type="entry name" value="alpha/beta hydrolase"/>
    <property type="match status" value="1"/>
</dbReference>
<dbReference type="InterPro" id="IPR029058">
    <property type="entry name" value="AB_hydrolase_fold"/>
</dbReference>
<protein>
    <submittedName>
        <fullName evidence="3">Alpha/beta hydrolase</fullName>
    </submittedName>
</protein>
<feature type="domain" description="AB hydrolase-1" evidence="2">
    <location>
        <begin position="94"/>
        <end position="343"/>
    </location>
</feature>
<proteinExistence type="predicted"/>
<dbReference type="KEGG" id="snn:EWH46_10775"/>
<dbReference type="OrthoDB" id="5297561at2"/>
<feature type="region of interest" description="Disordered" evidence="1">
    <location>
        <begin position="352"/>
        <end position="371"/>
    </location>
</feature>
<dbReference type="InterPro" id="IPR050228">
    <property type="entry name" value="Carboxylesterase_BioH"/>
</dbReference>
<evidence type="ECO:0000313" key="4">
    <source>
        <dbReference type="Proteomes" id="UP000323522"/>
    </source>
</evidence>
<evidence type="ECO:0000259" key="2">
    <source>
        <dbReference type="Pfam" id="PF12697"/>
    </source>
</evidence>
<gene>
    <name evidence="3" type="ORF">EWH46_10775</name>
</gene>
<evidence type="ECO:0000313" key="3">
    <source>
        <dbReference type="EMBL" id="QEN01210.1"/>
    </source>
</evidence>
<dbReference type="Proteomes" id="UP000323522">
    <property type="component" value="Chromosome"/>
</dbReference>